<dbReference type="InterPro" id="IPR036291">
    <property type="entry name" value="NAD(P)-bd_dom_sf"/>
</dbReference>
<evidence type="ECO:0000313" key="3">
    <source>
        <dbReference type="Proteomes" id="UP000183038"/>
    </source>
</evidence>
<dbReference type="SMART" id="SM00829">
    <property type="entry name" value="PKS_ER"/>
    <property type="match status" value="1"/>
</dbReference>
<reference evidence="2 3" key="1">
    <citation type="submission" date="2016-10" db="EMBL/GenBank/DDBJ databases">
        <authorList>
            <person name="de Groot N.N."/>
        </authorList>
    </citation>
    <scope>NUCLEOTIDE SEQUENCE [LARGE SCALE GENOMIC DNA]</scope>
    <source>
        <strain evidence="2 3">MAR_2009_71</strain>
    </source>
</reference>
<dbReference type="RefSeq" id="WP_074673771.1">
    <property type="nucleotide sequence ID" value="NZ_FNTB01000001.1"/>
</dbReference>
<dbReference type="PROSITE" id="PS01162">
    <property type="entry name" value="QOR_ZETA_CRYSTAL"/>
    <property type="match status" value="1"/>
</dbReference>
<dbReference type="Pfam" id="PF13602">
    <property type="entry name" value="ADH_zinc_N_2"/>
    <property type="match status" value="1"/>
</dbReference>
<dbReference type="Gene3D" id="3.40.50.720">
    <property type="entry name" value="NAD(P)-binding Rossmann-like Domain"/>
    <property type="match status" value="1"/>
</dbReference>
<dbReference type="EMBL" id="FNTB01000001">
    <property type="protein sequence ID" value="SEC38603.1"/>
    <property type="molecule type" value="Genomic_DNA"/>
</dbReference>
<dbReference type="Gene3D" id="3.90.180.10">
    <property type="entry name" value="Medium-chain alcohol dehydrogenases, catalytic domain"/>
    <property type="match status" value="1"/>
</dbReference>
<name>A0A1H4S375_9FLAO</name>
<dbReference type="InterPro" id="IPR020843">
    <property type="entry name" value="ER"/>
</dbReference>
<dbReference type="GO" id="GO:0016491">
    <property type="term" value="F:oxidoreductase activity"/>
    <property type="evidence" value="ECO:0007669"/>
    <property type="project" value="InterPro"/>
</dbReference>
<proteinExistence type="predicted"/>
<dbReference type="Proteomes" id="UP000183038">
    <property type="component" value="Unassembled WGS sequence"/>
</dbReference>
<dbReference type="AlphaFoldDB" id="A0A1H4S375"/>
<organism evidence="2 3">
    <name type="scientific">Maribacter dokdonensis</name>
    <dbReference type="NCBI Taxonomy" id="320912"/>
    <lineage>
        <taxon>Bacteria</taxon>
        <taxon>Pseudomonadati</taxon>
        <taxon>Bacteroidota</taxon>
        <taxon>Flavobacteriia</taxon>
        <taxon>Flavobacteriales</taxon>
        <taxon>Flavobacteriaceae</taxon>
        <taxon>Maribacter</taxon>
    </lineage>
</organism>
<sequence length="319" mass="34936">MKAFTKYKYGGPEILQMEEVAKPVVKTNHILVKVMANSANPADWHILRGKPFFARFSFGLFKPKDAILGADFAGIVEEIGSGVQHFKIGDHVFGEMLGGGAFAEFACVPNNICANMPEHAKFTTMAGVPIAGLTAYQAIITHGNIKNGESVLINGASGGVGHFAVQIAKAYGAHVTAVCSSRNSDFVKSMGADNTIGYDKEDIHQHKGEYDVVIDVHGNLTHSDYTRMGKRGVMVGFTTIAHMFAVLLKKAFSKFPLTQFTAKANTKDLKVLASLINEERIKVHIEKSYPYTQIPEAIAHIEKMRTRGKVVMVWQDIHE</sequence>
<dbReference type="InterPro" id="IPR011032">
    <property type="entry name" value="GroES-like_sf"/>
</dbReference>
<dbReference type="PANTHER" id="PTHR44013:SF1">
    <property type="entry name" value="ZINC-TYPE ALCOHOL DEHYDROGENASE-LIKE PROTEIN C16A3.02C"/>
    <property type="match status" value="1"/>
</dbReference>
<dbReference type="SUPFAM" id="SSF51735">
    <property type="entry name" value="NAD(P)-binding Rossmann-fold domains"/>
    <property type="match status" value="1"/>
</dbReference>
<dbReference type="Pfam" id="PF08240">
    <property type="entry name" value="ADH_N"/>
    <property type="match status" value="1"/>
</dbReference>
<dbReference type="GO" id="GO:0008270">
    <property type="term" value="F:zinc ion binding"/>
    <property type="evidence" value="ECO:0007669"/>
    <property type="project" value="InterPro"/>
</dbReference>
<protein>
    <submittedName>
        <fullName evidence="2">NADPH:quinone reductase</fullName>
    </submittedName>
</protein>
<dbReference type="SUPFAM" id="SSF50129">
    <property type="entry name" value="GroES-like"/>
    <property type="match status" value="1"/>
</dbReference>
<dbReference type="OrthoDB" id="9787435at2"/>
<accession>A0A1H4S375</accession>
<dbReference type="InterPro" id="IPR052733">
    <property type="entry name" value="Chloroplast_QOR"/>
</dbReference>
<dbReference type="InterPro" id="IPR013154">
    <property type="entry name" value="ADH-like_N"/>
</dbReference>
<dbReference type="PANTHER" id="PTHR44013">
    <property type="entry name" value="ZINC-TYPE ALCOHOL DEHYDROGENASE-LIKE PROTEIN C16A3.02C"/>
    <property type="match status" value="1"/>
</dbReference>
<evidence type="ECO:0000259" key="1">
    <source>
        <dbReference type="SMART" id="SM00829"/>
    </source>
</evidence>
<dbReference type="CDD" id="cd08267">
    <property type="entry name" value="MDR1"/>
    <property type="match status" value="1"/>
</dbReference>
<evidence type="ECO:0000313" key="2">
    <source>
        <dbReference type="EMBL" id="SEC38603.1"/>
    </source>
</evidence>
<gene>
    <name evidence="2" type="ORF">SAMN05192540_3041</name>
</gene>
<dbReference type="InterPro" id="IPR002364">
    <property type="entry name" value="Quin_OxRdtase/zeta-crystal_CS"/>
</dbReference>
<feature type="domain" description="Enoyl reductase (ER)" evidence="1">
    <location>
        <begin position="10"/>
        <end position="312"/>
    </location>
</feature>